<evidence type="ECO:0000313" key="3">
    <source>
        <dbReference type="EMBL" id="STO96282.1"/>
    </source>
</evidence>
<proteinExistence type="predicted"/>
<keyword evidence="1" id="KW-0812">Transmembrane</keyword>
<organism evidence="2 4">
    <name type="scientific">Helicobacter canis</name>
    <dbReference type="NCBI Taxonomy" id="29419"/>
    <lineage>
        <taxon>Bacteria</taxon>
        <taxon>Pseudomonadati</taxon>
        <taxon>Campylobacterota</taxon>
        <taxon>Epsilonproteobacteria</taxon>
        <taxon>Campylobacterales</taxon>
        <taxon>Helicobacteraceae</taxon>
        <taxon>Helicobacter</taxon>
    </lineage>
</organism>
<dbReference type="EMBL" id="UGHV01000001">
    <property type="protein sequence ID" value="STO96282.1"/>
    <property type="molecule type" value="Genomic_DNA"/>
</dbReference>
<gene>
    <name evidence="2" type="ORF">NCTC12410_00026</name>
    <name evidence="3" type="ORF">NCTC12410_00091</name>
</gene>
<evidence type="ECO:0000313" key="2">
    <source>
        <dbReference type="EMBL" id="STO96217.1"/>
    </source>
</evidence>
<evidence type="ECO:0000313" key="4">
    <source>
        <dbReference type="Proteomes" id="UP000254841"/>
    </source>
</evidence>
<dbReference type="AlphaFoldDB" id="A0A377J167"/>
<accession>A0A377J167</accession>
<sequence length="38" mass="4446">MKKLFDYLRKKGALVVSDYLVFMVLGVIVYVLVLREIL</sequence>
<evidence type="ECO:0000256" key="1">
    <source>
        <dbReference type="SAM" id="Phobius"/>
    </source>
</evidence>
<dbReference type="EMBL" id="UGHV01000001">
    <property type="protein sequence ID" value="STO96217.1"/>
    <property type="molecule type" value="Genomic_DNA"/>
</dbReference>
<name>A0A377J167_9HELI</name>
<keyword evidence="1" id="KW-1133">Transmembrane helix</keyword>
<dbReference type="Proteomes" id="UP000254841">
    <property type="component" value="Unassembled WGS sequence"/>
</dbReference>
<protein>
    <submittedName>
        <fullName evidence="2">Uncharacterized protein</fullName>
    </submittedName>
</protein>
<reference evidence="2 4" key="1">
    <citation type="submission" date="2018-06" db="EMBL/GenBank/DDBJ databases">
        <authorList>
            <consortium name="Pathogen Informatics"/>
            <person name="Doyle S."/>
        </authorList>
    </citation>
    <scope>NUCLEOTIDE SEQUENCE [LARGE SCALE GENOMIC DNA]</scope>
    <source>
        <strain evidence="2 4">NCTC12410</strain>
    </source>
</reference>
<feature type="transmembrane region" description="Helical" evidence="1">
    <location>
        <begin position="12"/>
        <end position="33"/>
    </location>
</feature>
<keyword evidence="1" id="KW-0472">Membrane</keyword>